<evidence type="ECO:0000256" key="6">
    <source>
        <dbReference type="ARBA" id="ARBA00022840"/>
    </source>
</evidence>
<dbReference type="PANTHER" id="PTHR43895:SF32">
    <property type="entry name" value="SERINE_THREONINE-PROTEIN KINASE CHK1"/>
    <property type="match status" value="1"/>
</dbReference>
<organism evidence="10 11">
    <name type="scientific">Salix koriyanagi</name>
    <dbReference type="NCBI Taxonomy" id="2511006"/>
    <lineage>
        <taxon>Eukaryota</taxon>
        <taxon>Viridiplantae</taxon>
        <taxon>Streptophyta</taxon>
        <taxon>Embryophyta</taxon>
        <taxon>Tracheophyta</taxon>
        <taxon>Spermatophyta</taxon>
        <taxon>Magnoliopsida</taxon>
        <taxon>eudicotyledons</taxon>
        <taxon>Gunneridae</taxon>
        <taxon>Pentapetalae</taxon>
        <taxon>rosids</taxon>
        <taxon>fabids</taxon>
        <taxon>Malpighiales</taxon>
        <taxon>Salicaceae</taxon>
        <taxon>Saliceae</taxon>
        <taxon>Salix</taxon>
    </lineage>
</organism>
<keyword evidence="11" id="KW-1185">Reference proteome</keyword>
<evidence type="ECO:0000256" key="7">
    <source>
        <dbReference type="ARBA" id="ARBA00047899"/>
    </source>
</evidence>
<evidence type="ECO:0000256" key="5">
    <source>
        <dbReference type="ARBA" id="ARBA00022777"/>
    </source>
</evidence>
<dbReference type="PANTHER" id="PTHR43895">
    <property type="entry name" value="CALCIUM/CALMODULIN-DEPENDENT PROTEIN KINASE KINASE-RELATED"/>
    <property type="match status" value="1"/>
</dbReference>
<evidence type="ECO:0000256" key="3">
    <source>
        <dbReference type="ARBA" id="ARBA00022679"/>
    </source>
</evidence>
<name>A0A9Q0WI01_9ROSI</name>
<dbReference type="EMBL" id="JAPFFM010000003">
    <property type="protein sequence ID" value="KAJ6767524.1"/>
    <property type="molecule type" value="Genomic_DNA"/>
</dbReference>
<protein>
    <recommendedName>
        <fullName evidence="1">non-specific serine/threonine protein kinase</fullName>
        <ecNumber evidence="1">2.7.11.1</ecNumber>
    </recommendedName>
</protein>
<dbReference type="GO" id="GO:0005524">
    <property type="term" value="F:ATP binding"/>
    <property type="evidence" value="ECO:0007669"/>
    <property type="project" value="UniProtKB-KW"/>
</dbReference>
<dbReference type="EC" id="2.7.11.1" evidence="1"/>
<dbReference type="PROSITE" id="PS00108">
    <property type="entry name" value="PROTEIN_KINASE_ST"/>
    <property type="match status" value="1"/>
</dbReference>
<dbReference type="PROSITE" id="PS50011">
    <property type="entry name" value="PROTEIN_KINASE_DOM"/>
    <property type="match status" value="1"/>
</dbReference>
<dbReference type="GO" id="GO:0004674">
    <property type="term" value="F:protein serine/threonine kinase activity"/>
    <property type="evidence" value="ECO:0007669"/>
    <property type="project" value="UniProtKB-KW"/>
</dbReference>
<comment type="catalytic activity">
    <reaction evidence="8">
        <text>L-seryl-[protein] + ATP = O-phospho-L-seryl-[protein] + ADP + H(+)</text>
        <dbReference type="Rhea" id="RHEA:17989"/>
        <dbReference type="Rhea" id="RHEA-COMP:9863"/>
        <dbReference type="Rhea" id="RHEA-COMP:11604"/>
        <dbReference type="ChEBI" id="CHEBI:15378"/>
        <dbReference type="ChEBI" id="CHEBI:29999"/>
        <dbReference type="ChEBI" id="CHEBI:30616"/>
        <dbReference type="ChEBI" id="CHEBI:83421"/>
        <dbReference type="ChEBI" id="CHEBI:456216"/>
        <dbReference type="EC" id="2.7.11.1"/>
    </reaction>
</comment>
<dbReference type="InterPro" id="IPR008271">
    <property type="entry name" value="Ser/Thr_kinase_AS"/>
</dbReference>
<dbReference type="InterPro" id="IPR011009">
    <property type="entry name" value="Kinase-like_dom_sf"/>
</dbReference>
<keyword evidence="6" id="KW-0067">ATP-binding</keyword>
<evidence type="ECO:0000256" key="8">
    <source>
        <dbReference type="ARBA" id="ARBA00048679"/>
    </source>
</evidence>
<evidence type="ECO:0000256" key="1">
    <source>
        <dbReference type="ARBA" id="ARBA00012513"/>
    </source>
</evidence>
<dbReference type="GO" id="GO:0007165">
    <property type="term" value="P:signal transduction"/>
    <property type="evidence" value="ECO:0007669"/>
    <property type="project" value="TreeGrafter"/>
</dbReference>
<dbReference type="Gene3D" id="1.10.510.10">
    <property type="entry name" value="Transferase(Phosphotransferase) domain 1"/>
    <property type="match status" value="1"/>
</dbReference>
<gene>
    <name evidence="10" type="ORF">OIU74_021399</name>
</gene>
<keyword evidence="2" id="KW-0723">Serine/threonine-protein kinase</keyword>
<reference evidence="10" key="2">
    <citation type="journal article" date="2023" name="Int. J. Mol. Sci.">
        <title>De Novo Assembly and Annotation of 11 Diverse Shrub Willow (Salix) Genomes Reveals Novel Gene Organization in Sex-Linked Regions.</title>
        <authorList>
            <person name="Hyden B."/>
            <person name="Feng K."/>
            <person name="Yates T.B."/>
            <person name="Jawdy S."/>
            <person name="Cereghino C."/>
            <person name="Smart L.B."/>
            <person name="Muchero W."/>
        </authorList>
    </citation>
    <scope>NUCLEOTIDE SEQUENCE</scope>
    <source>
        <tissue evidence="10">Shoot tip</tissue>
    </source>
</reference>
<dbReference type="AlphaFoldDB" id="A0A9Q0WI01"/>
<dbReference type="Proteomes" id="UP001151752">
    <property type="component" value="Chromosome 8"/>
</dbReference>
<evidence type="ECO:0000259" key="9">
    <source>
        <dbReference type="PROSITE" id="PS50011"/>
    </source>
</evidence>
<dbReference type="SUPFAM" id="SSF56112">
    <property type="entry name" value="Protein kinase-like (PK-like)"/>
    <property type="match status" value="1"/>
</dbReference>
<comment type="catalytic activity">
    <reaction evidence="7">
        <text>L-threonyl-[protein] + ATP = O-phospho-L-threonyl-[protein] + ADP + H(+)</text>
        <dbReference type="Rhea" id="RHEA:46608"/>
        <dbReference type="Rhea" id="RHEA-COMP:11060"/>
        <dbReference type="Rhea" id="RHEA-COMP:11605"/>
        <dbReference type="ChEBI" id="CHEBI:15378"/>
        <dbReference type="ChEBI" id="CHEBI:30013"/>
        <dbReference type="ChEBI" id="CHEBI:30616"/>
        <dbReference type="ChEBI" id="CHEBI:61977"/>
        <dbReference type="ChEBI" id="CHEBI:456216"/>
        <dbReference type="EC" id="2.7.11.1"/>
    </reaction>
</comment>
<dbReference type="Pfam" id="PF00069">
    <property type="entry name" value="Pkinase"/>
    <property type="match status" value="1"/>
</dbReference>
<sequence length="188" mass="21544">MAYNHPLVDDYSNPLQGLLALEHFRLKKENFAFAAPLGSERLLGQILAAVHHCHSRRVSHRDLKPANLLVDQKKHTLKVADFRIQHSTQETKCAPQGKTMKLEIPGACSILQIHEHNTDPQTLMTQKLHFLCICVSIWASSHSYPLQCTTPERQKYCWDQQSISGIVSTRKTFHLIHVNADKKNRFLF</sequence>
<proteinExistence type="predicted"/>
<dbReference type="InterPro" id="IPR000719">
    <property type="entry name" value="Prot_kinase_dom"/>
</dbReference>
<evidence type="ECO:0000256" key="2">
    <source>
        <dbReference type="ARBA" id="ARBA00022527"/>
    </source>
</evidence>
<accession>A0A9Q0WI01</accession>
<evidence type="ECO:0000313" key="10">
    <source>
        <dbReference type="EMBL" id="KAJ6767524.1"/>
    </source>
</evidence>
<keyword evidence="4" id="KW-0547">Nucleotide-binding</keyword>
<reference evidence="10" key="1">
    <citation type="submission" date="2022-11" db="EMBL/GenBank/DDBJ databases">
        <authorList>
            <person name="Hyden B.L."/>
            <person name="Feng K."/>
            <person name="Yates T."/>
            <person name="Jawdy S."/>
            <person name="Smart L.B."/>
            <person name="Muchero W."/>
        </authorList>
    </citation>
    <scope>NUCLEOTIDE SEQUENCE</scope>
    <source>
        <tissue evidence="10">Shoot tip</tissue>
    </source>
</reference>
<comment type="caution">
    <text evidence="10">The sequence shown here is derived from an EMBL/GenBank/DDBJ whole genome shotgun (WGS) entry which is preliminary data.</text>
</comment>
<keyword evidence="5" id="KW-0418">Kinase</keyword>
<evidence type="ECO:0000256" key="4">
    <source>
        <dbReference type="ARBA" id="ARBA00022741"/>
    </source>
</evidence>
<keyword evidence="3" id="KW-0808">Transferase</keyword>
<evidence type="ECO:0000313" key="11">
    <source>
        <dbReference type="Proteomes" id="UP001151752"/>
    </source>
</evidence>
<feature type="domain" description="Protein kinase" evidence="9">
    <location>
        <begin position="1"/>
        <end position="188"/>
    </location>
</feature>